<evidence type="ECO:0000259" key="12">
    <source>
        <dbReference type="PROSITE" id="PS51900"/>
    </source>
</evidence>
<dbReference type="PROSITE" id="PS51898">
    <property type="entry name" value="TYR_RECOMBINASE"/>
    <property type="match status" value="1"/>
</dbReference>
<dbReference type="GO" id="GO:0005737">
    <property type="term" value="C:cytoplasm"/>
    <property type="evidence" value="ECO:0007669"/>
    <property type="project" value="UniProtKB-SubCell"/>
</dbReference>
<dbReference type="PROSITE" id="PS51900">
    <property type="entry name" value="CB"/>
    <property type="match status" value="1"/>
</dbReference>
<comment type="function">
    <text evidence="9">Site-specific tyrosine recombinase, which acts by catalyzing the cutting and rejoining of the recombining DNA molecules. The XerC-XerD complex is essential to convert dimers of the bacterial chromosome into monomers to permit their segregation at cell division. It also contributes to the segregational stability of plasmids.</text>
</comment>
<feature type="domain" description="Tyr recombinase" evidence="11">
    <location>
        <begin position="106"/>
        <end position="321"/>
    </location>
</feature>
<comment type="subunit">
    <text evidence="9">Forms a cyclic heterotetrameric complex composed of two molecules of XerC and two molecules of XerD.</text>
</comment>
<feature type="domain" description="Core-binding (CB)" evidence="12">
    <location>
        <begin position="1"/>
        <end position="85"/>
    </location>
</feature>
<dbReference type="STRING" id="47853.TK50_09185"/>
<comment type="similarity">
    <text evidence="9">Belongs to the 'phage' integrase family. XerC subfamily.</text>
</comment>
<dbReference type="InterPro" id="IPR002104">
    <property type="entry name" value="Integrase_catalytic"/>
</dbReference>
<dbReference type="SUPFAM" id="SSF47823">
    <property type="entry name" value="lambda integrase-like, N-terminal domain"/>
    <property type="match status" value="1"/>
</dbReference>
<name>A0A1C4WCE1_9ACTN</name>
<dbReference type="Proteomes" id="UP000183585">
    <property type="component" value="Unassembled WGS sequence"/>
</dbReference>
<dbReference type="HAMAP" id="MF_01808">
    <property type="entry name" value="Recomb_XerC_XerD"/>
    <property type="match status" value="1"/>
</dbReference>
<evidence type="ECO:0000256" key="4">
    <source>
        <dbReference type="ARBA" id="ARBA00022829"/>
    </source>
</evidence>
<evidence type="ECO:0000256" key="3">
    <source>
        <dbReference type="ARBA" id="ARBA00022618"/>
    </source>
</evidence>
<keyword evidence="8 9" id="KW-0131">Cell cycle</keyword>
<evidence type="ECO:0000259" key="11">
    <source>
        <dbReference type="PROSITE" id="PS51898"/>
    </source>
</evidence>
<evidence type="ECO:0000256" key="2">
    <source>
        <dbReference type="ARBA" id="ARBA00022490"/>
    </source>
</evidence>
<feature type="compositionally biased region" description="Low complexity" evidence="10">
    <location>
        <begin position="122"/>
        <end position="139"/>
    </location>
</feature>
<reference evidence="14" key="1">
    <citation type="submission" date="2016-06" db="EMBL/GenBank/DDBJ databases">
        <authorList>
            <person name="Varghese N."/>
            <person name="Submissions Spin"/>
        </authorList>
    </citation>
    <scope>NUCLEOTIDE SEQUENCE [LARGE SCALE GENOMIC DNA]</scope>
    <source>
        <strain evidence="14">DSM 43168</strain>
    </source>
</reference>
<dbReference type="Gene3D" id="1.10.443.10">
    <property type="entry name" value="Intergrase catalytic core"/>
    <property type="match status" value="1"/>
</dbReference>
<proteinExistence type="inferred from homology"/>
<feature type="active site" evidence="9">
    <location>
        <position position="273"/>
    </location>
</feature>
<dbReference type="PANTHER" id="PTHR30349:SF77">
    <property type="entry name" value="TYROSINE RECOMBINASE XERC"/>
    <property type="match status" value="1"/>
</dbReference>
<keyword evidence="5 9" id="KW-0229">DNA integration</keyword>
<feature type="active site" evidence="9">
    <location>
        <position position="276"/>
    </location>
</feature>
<keyword evidence="7 9" id="KW-0233">DNA recombination</keyword>
<evidence type="ECO:0000256" key="7">
    <source>
        <dbReference type="ARBA" id="ARBA00023172"/>
    </source>
</evidence>
<keyword evidence="4 9" id="KW-0159">Chromosome partition</keyword>
<feature type="active site" evidence="9">
    <location>
        <position position="179"/>
    </location>
</feature>
<evidence type="ECO:0000256" key="1">
    <source>
        <dbReference type="ARBA" id="ARBA00004496"/>
    </source>
</evidence>
<protein>
    <recommendedName>
        <fullName evidence="9">Tyrosine recombinase XerC</fullName>
    </recommendedName>
</protein>
<keyword evidence="2 9" id="KW-0963">Cytoplasm</keyword>
<evidence type="ECO:0000256" key="8">
    <source>
        <dbReference type="ARBA" id="ARBA00023306"/>
    </source>
</evidence>
<organism evidence="13 14">
    <name type="scientific">Micromonospora carbonacea</name>
    <dbReference type="NCBI Taxonomy" id="47853"/>
    <lineage>
        <taxon>Bacteria</taxon>
        <taxon>Bacillati</taxon>
        <taxon>Actinomycetota</taxon>
        <taxon>Actinomycetes</taxon>
        <taxon>Micromonosporales</taxon>
        <taxon>Micromonosporaceae</taxon>
        <taxon>Micromonospora</taxon>
    </lineage>
</organism>
<dbReference type="InterPro" id="IPR044068">
    <property type="entry name" value="CB"/>
</dbReference>
<dbReference type="CDD" id="cd00798">
    <property type="entry name" value="INT_XerDC_C"/>
    <property type="match status" value="1"/>
</dbReference>
<dbReference type="EMBL" id="FMCT01000003">
    <property type="protein sequence ID" value="SCE93885.1"/>
    <property type="molecule type" value="Genomic_DNA"/>
</dbReference>
<evidence type="ECO:0000313" key="13">
    <source>
        <dbReference type="EMBL" id="SCE93885.1"/>
    </source>
</evidence>
<sequence length="327" mass="34154">MREAVDDFADHLARVRNRSAHTVRAYVGDLVSLLDHAARMGCAEVADLDLGVVRSWLAKQRTTGAARTTMARRAAAARAFSAWAQRAGLTPADVAASLASPRAHRELPTVLRADQAAALMRAPTGPGAPVAGAPAAGPGSTRVPPAGPTGGGEREAAVAHGVLLRDRVLLELLYATGVRISEACGLDTADVDHGRRVVRVLGKGTRERSVPYGVPAQRALDEWLRAGRPALAGPGSGDALLLGARGGRLHPTTARRVVAGHAEAAGLPRTTPHGLRHSAATHLLEGGADLRAVQELLGHSSLGSTQIYTHVSVERLRAAYRQAHPRA</sequence>
<dbReference type="GO" id="GO:0003677">
    <property type="term" value="F:DNA binding"/>
    <property type="evidence" value="ECO:0007669"/>
    <property type="project" value="UniProtKB-UniRule"/>
</dbReference>
<feature type="active site" evidence="9">
    <location>
        <position position="203"/>
    </location>
</feature>
<dbReference type="InterPro" id="IPR010998">
    <property type="entry name" value="Integrase_recombinase_N"/>
</dbReference>
<dbReference type="InterPro" id="IPR023009">
    <property type="entry name" value="Tyrosine_recombinase_XerC/XerD"/>
</dbReference>
<feature type="active site" description="O-(3'-phospho-DNA)-tyrosine intermediate" evidence="9">
    <location>
        <position position="308"/>
    </location>
</feature>
<accession>A0A1C4WCE1</accession>
<dbReference type="InterPro" id="IPR050090">
    <property type="entry name" value="Tyrosine_recombinase_XerCD"/>
</dbReference>
<evidence type="ECO:0000256" key="10">
    <source>
        <dbReference type="SAM" id="MobiDB-lite"/>
    </source>
</evidence>
<evidence type="ECO:0000313" key="14">
    <source>
        <dbReference type="Proteomes" id="UP000183585"/>
    </source>
</evidence>
<dbReference type="InterPro" id="IPR013762">
    <property type="entry name" value="Integrase-like_cat_sf"/>
</dbReference>
<keyword evidence="3 9" id="KW-0132">Cell division</keyword>
<gene>
    <name evidence="9" type="primary">xerC</name>
    <name evidence="13" type="ORF">GA0070563_103277</name>
</gene>
<dbReference type="Gene3D" id="1.10.150.130">
    <property type="match status" value="1"/>
</dbReference>
<evidence type="ECO:0000256" key="6">
    <source>
        <dbReference type="ARBA" id="ARBA00023125"/>
    </source>
</evidence>
<feature type="region of interest" description="Disordered" evidence="10">
    <location>
        <begin position="122"/>
        <end position="153"/>
    </location>
</feature>
<evidence type="ECO:0000256" key="5">
    <source>
        <dbReference type="ARBA" id="ARBA00022908"/>
    </source>
</evidence>
<dbReference type="PANTHER" id="PTHR30349">
    <property type="entry name" value="PHAGE INTEGRASE-RELATED"/>
    <property type="match status" value="1"/>
</dbReference>
<dbReference type="RefSeq" id="WP_074473830.1">
    <property type="nucleotide sequence ID" value="NZ_FMCT01000003.1"/>
</dbReference>
<keyword evidence="6 9" id="KW-0238">DNA-binding</keyword>
<dbReference type="InterPro" id="IPR011010">
    <property type="entry name" value="DNA_brk_join_enz"/>
</dbReference>
<feature type="active site" evidence="9">
    <location>
        <position position="299"/>
    </location>
</feature>
<comment type="subcellular location">
    <subcellularLocation>
        <location evidence="1 9">Cytoplasm</location>
    </subcellularLocation>
</comment>
<dbReference type="GO" id="GO:0009037">
    <property type="term" value="F:tyrosine-based site-specific recombinase activity"/>
    <property type="evidence" value="ECO:0007669"/>
    <property type="project" value="UniProtKB-UniRule"/>
</dbReference>
<evidence type="ECO:0000256" key="9">
    <source>
        <dbReference type="HAMAP-Rule" id="MF_01808"/>
    </source>
</evidence>
<dbReference type="AlphaFoldDB" id="A0A1C4WCE1"/>
<dbReference type="Pfam" id="PF02899">
    <property type="entry name" value="Phage_int_SAM_1"/>
    <property type="match status" value="1"/>
</dbReference>
<dbReference type="SUPFAM" id="SSF56349">
    <property type="entry name" value="DNA breaking-rejoining enzymes"/>
    <property type="match status" value="1"/>
</dbReference>
<dbReference type="GO" id="GO:0006313">
    <property type="term" value="P:DNA transposition"/>
    <property type="evidence" value="ECO:0007669"/>
    <property type="project" value="UniProtKB-UniRule"/>
</dbReference>
<dbReference type="Pfam" id="PF00589">
    <property type="entry name" value="Phage_integrase"/>
    <property type="match status" value="1"/>
</dbReference>
<dbReference type="GO" id="GO:0007059">
    <property type="term" value="P:chromosome segregation"/>
    <property type="evidence" value="ECO:0007669"/>
    <property type="project" value="UniProtKB-UniRule"/>
</dbReference>
<dbReference type="GO" id="GO:0051301">
    <property type="term" value="P:cell division"/>
    <property type="evidence" value="ECO:0007669"/>
    <property type="project" value="UniProtKB-KW"/>
</dbReference>
<dbReference type="InterPro" id="IPR004107">
    <property type="entry name" value="Integrase_SAM-like_N"/>
</dbReference>
<keyword evidence="14" id="KW-1185">Reference proteome</keyword>